<dbReference type="PANTHER" id="PTHR34301">
    <property type="entry name" value="DNA-BINDING PROTEIN-RELATED"/>
    <property type="match status" value="1"/>
</dbReference>
<gene>
    <name evidence="2" type="ORF">ENN90_02315</name>
</gene>
<evidence type="ECO:0000259" key="1">
    <source>
        <dbReference type="Pfam" id="PF01637"/>
    </source>
</evidence>
<dbReference type="PANTHER" id="PTHR34301:SF8">
    <property type="entry name" value="ATPASE DOMAIN-CONTAINING PROTEIN"/>
    <property type="match status" value="1"/>
</dbReference>
<organism evidence="2">
    <name type="scientific">Mariniphaga anaerophila</name>
    <dbReference type="NCBI Taxonomy" id="1484053"/>
    <lineage>
        <taxon>Bacteria</taxon>
        <taxon>Pseudomonadati</taxon>
        <taxon>Bacteroidota</taxon>
        <taxon>Bacteroidia</taxon>
        <taxon>Marinilabiliales</taxon>
        <taxon>Prolixibacteraceae</taxon>
        <taxon>Mariniphaga</taxon>
    </lineage>
</organism>
<dbReference type="InterPro" id="IPR027417">
    <property type="entry name" value="P-loop_NTPase"/>
</dbReference>
<dbReference type="SUPFAM" id="SSF52540">
    <property type="entry name" value="P-loop containing nucleoside triphosphate hydrolases"/>
    <property type="match status" value="1"/>
</dbReference>
<dbReference type="AlphaFoldDB" id="A0A831LIV0"/>
<dbReference type="Proteomes" id="UP000886047">
    <property type="component" value="Unassembled WGS sequence"/>
</dbReference>
<accession>A0A831LIV0</accession>
<dbReference type="Gene3D" id="3.40.50.300">
    <property type="entry name" value="P-loop containing nucleotide triphosphate hydrolases"/>
    <property type="match status" value="1"/>
</dbReference>
<keyword evidence="2" id="KW-0547">Nucleotide-binding</keyword>
<protein>
    <submittedName>
        <fullName evidence="2">ATP-binding protein</fullName>
    </submittedName>
</protein>
<keyword evidence="2" id="KW-0067">ATP-binding</keyword>
<reference evidence="2" key="1">
    <citation type="journal article" date="2020" name="mSystems">
        <title>Genome- and Community-Level Interaction Insights into Carbon Utilization and Element Cycling Functions of Hydrothermarchaeota in Hydrothermal Sediment.</title>
        <authorList>
            <person name="Zhou Z."/>
            <person name="Liu Y."/>
            <person name="Xu W."/>
            <person name="Pan J."/>
            <person name="Luo Z.H."/>
            <person name="Li M."/>
        </authorList>
    </citation>
    <scope>NUCLEOTIDE SEQUENCE [LARGE SCALE GENOMIC DNA]</scope>
    <source>
        <strain evidence="2">SpSt-1217</strain>
    </source>
</reference>
<comment type="caution">
    <text evidence="2">The sequence shown here is derived from an EMBL/GenBank/DDBJ whole genome shotgun (WGS) entry which is preliminary data.</text>
</comment>
<dbReference type="Pfam" id="PF01637">
    <property type="entry name" value="ATPase_2"/>
    <property type="match status" value="1"/>
</dbReference>
<name>A0A831LIV0_9BACT</name>
<sequence length="376" mass="44056">MVKNISPFRFGQVVDSNSFTNRKNEFKLLEKNLFSGNHLIIISPRRYGKTSLVEQFIIKNKTEPEIIHCMIDLFSIRSEEEFYAEFARKVIKSTSGKLEEWIENAKSFFRNIVPRISLGVDPVNDFSVSFDLKEIKKHKSEILNLPSEIAQKKQKRIIIYIDEFQNIGTFSDSLNFQKSLRSVWQKHHNVSYCFFGSKRHMMLDIFNKTEAPFYRFGSLLILDRIDLEHWEEFITKLFEKTNKKISKELAVEIANLMKNHPHYVQQLAHFTWTYTDKSASREAIQNALEFMLNSNSPLFIKIIEDLSVTQINLLKAISKGEKQLTSHEVMINYSLGTPRNVFKNKAILEGKDVIDVKPDELLFIDPLFEIWFKKNV</sequence>
<dbReference type="InterPro" id="IPR011579">
    <property type="entry name" value="ATPase_dom"/>
</dbReference>
<dbReference type="GO" id="GO:0005524">
    <property type="term" value="F:ATP binding"/>
    <property type="evidence" value="ECO:0007669"/>
    <property type="project" value="UniProtKB-KW"/>
</dbReference>
<dbReference type="EMBL" id="DSDK01000128">
    <property type="protein sequence ID" value="HDR50443.1"/>
    <property type="molecule type" value="Genomic_DNA"/>
</dbReference>
<evidence type="ECO:0000313" key="2">
    <source>
        <dbReference type="EMBL" id="HDR50443.1"/>
    </source>
</evidence>
<feature type="domain" description="ATPase" evidence="1">
    <location>
        <begin position="19"/>
        <end position="266"/>
    </location>
</feature>
<proteinExistence type="predicted"/>